<evidence type="ECO:0000313" key="2">
    <source>
        <dbReference type="EMBL" id="TKW37019.1"/>
    </source>
</evidence>
<keyword evidence="1" id="KW-0732">Signal</keyword>
<gene>
    <name evidence="2" type="ORF">SEVIR_1G020050v2</name>
</gene>
<protein>
    <submittedName>
        <fullName evidence="2">Uncharacterized protein</fullName>
    </submittedName>
</protein>
<dbReference type="EMBL" id="CM016552">
    <property type="protein sequence ID" value="TKW37019.1"/>
    <property type="molecule type" value="Genomic_DNA"/>
</dbReference>
<evidence type="ECO:0000313" key="3">
    <source>
        <dbReference type="Proteomes" id="UP000298652"/>
    </source>
</evidence>
<feature type="signal peptide" evidence="1">
    <location>
        <begin position="1"/>
        <end position="23"/>
    </location>
</feature>
<sequence>MHRILCMFCRLIILLELITQIYLLPCQFCGLKLQCYCTCCTFLIRF</sequence>
<reference evidence="2" key="1">
    <citation type="submission" date="2019-03" db="EMBL/GenBank/DDBJ databases">
        <title>WGS assembly of Setaria viridis.</title>
        <authorList>
            <person name="Huang P."/>
            <person name="Jenkins J."/>
            <person name="Grimwood J."/>
            <person name="Barry K."/>
            <person name="Healey A."/>
            <person name="Mamidi S."/>
            <person name="Sreedasyam A."/>
            <person name="Shu S."/>
            <person name="Feldman M."/>
            <person name="Wu J."/>
            <person name="Yu Y."/>
            <person name="Chen C."/>
            <person name="Johnson J."/>
            <person name="Rokhsar D."/>
            <person name="Baxter I."/>
            <person name="Schmutz J."/>
            <person name="Brutnell T."/>
            <person name="Kellogg E."/>
        </authorList>
    </citation>
    <scope>NUCLEOTIDE SEQUENCE [LARGE SCALE GENOMIC DNA]</scope>
</reference>
<keyword evidence="3" id="KW-1185">Reference proteome</keyword>
<proteinExistence type="predicted"/>
<organism evidence="2 3">
    <name type="scientific">Setaria viridis</name>
    <name type="common">Green bristlegrass</name>
    <name type="synonym">Setaria italica subsp. viridis</name>
    <dbReference type="NCBI Taxonomy" id="4556"/>
    <lineage>
        <taxon>Eukaryota</taxon>
        <taxon>Viridiplantae</taxon>
        <taxon>Streptophyta</taxon>
        <taxon>Embryophyta</taxon>
        <taxon>Tracheophyta</taxon>
        <taxon>Spermatophyta</taxon>
        <taxon>Magnoliopsida</taxon>
        <taxon>Liliopsida</taxon>
        <taxon>Poales</taxon>
        <taxon>Poaceae</taxon>
        <taxon>PACMAD clade</taxon>
        <taxon>Panicoideae</taxon>
        <taxon>Panicodae</taxon>
        <taxon>Paniceae</taxon>
        <taxon>Cenchrinae</taxon>
        <taxon>Setaria</taxon>
    </lineage>
</organism>
<dbReference type="Proteomes" id="UP000298652">
    <property type="component" value="Chromosome 1"/>
</dbReference>
<dbReference type="AlphaFoldDB" id="A0A4U6W863"/>
<dbReference type="Gramene" id="TKW37019">
    <property type="protein sequence ID" value="TKW37019"/>
    <property type="gene ID" value="SEVIR_1G020050v2"/>
</dbReference>
<name>A0A4U6W863_SETVI</name>
<feature type="chain" id="PRO_5020450285" evidence="1">
    <location>
        <begin position="24"/>
        <end position="46"/>
    </location>
</feature>
<evidence type="ECO:0000256" key="1">
    <source>
        <dbReference type="SAM" id="SignalP"/>
    </source>
</evidence>
<accession>A0A4U6W863</accession>